<accession>A0A3G4ZLP6</accession>
<evidence type="ECO:0000313" key="2">
    <source>
        <dbReference type="EMBL" id="AYV75772.1"/>
    </source>
</evidence>
<evidence type="ECO:0000256" key="1">
    <source>
        <dbReference type="SAM" id="MobiDB-lite"/>
    </source>
</evidence>
<sequence length="367" mass="41587">MSSYNDTFEEQGCAEVRLGKASTDDLLLSLLRQLEGFETAVVVSSKPDFEGHQPLFEQTIFGDLKGHYVELKKLFKTFGEFYDQPYMELFKFGPRKFENKAPQNIKLPEVKLQKLAETFVNRFDYGTRRLFRKNEPREWASNDVHYNGLASADLVVFAEAILHFWEIFDEKFAEAFGLAIKHAVDVTKAAAEAYRVDHPKVKYEPRVKKPAKEPKIVLEGDEALKEKVERPKKAPTMFGAAPVANPWVERKKQHDAQHFEQIDTTDDVAAVADAAVDPDWKTTGNRKGKGKGKGKAQVNEQHNDLVEFEMTTANGEKVVVRGRPIHQGHQGHQGHQQHNRDERHGGPNRPRGQRGQGQQPHGLGQEA</sequence>
<feature type="region of interest" description="Disordered" evidence="1">
    <location>
        <begin position="274"/>
        <end position="300"/>
    </location>
</feature>
<feature type="region of interest" description="Disordered" evidence="1">
    <location>
        <begin position="318"/>
        <end position="367"/>
    </location>
</feature>
<feature type="compositionally biased region" description="Low complexity" evidence="1">
    <location>
        <begin position="356"/>
        <end position="367"/>
    </location>
</feature>
<gene>
    <name evidence="2" type="ORF">Terrestrivirus3_41</name>
</gene>
<proteinExistence type="predicted"/>
<name>A0A3G4ZLP6_9VIRU</name>
<feature type="compositionally biased region" description="Low complexity" evidence="1">
    <location>
        <begin position="327"/>
        <end position="336"/>
    </location>
</feature>
<organism evidence="2">
    <name type="scientific">Terrestrivirus sp</name>
    <dbReference type="NCBI Taxonomy" id="2487775"/>
    <lineage>
        <taxon>Viruses</taxon>
        <taxon>Varidnaviria</taxon>
        <taxon>Bamfordvirae</taxon>
        <taxon>Nucleocytoviricota</taxon>
        <taxon>Megaviricetes</taxon>
        <taxon>Imitervirales</taxon>
        <taxon>Mimiviridae</taxon>
        <taxon>Klosneuvirinae</taxon>
    </lineage>
</organism>
<reference evidence="2" key="1">
    <citation type="submission" date="2018-10" db="EMBL/GenBank/DDBJ databases">
        <title>Hidden diversity of soil giant viruses.</title>
        <authorList>
            <person name="Schulz F."/>
            <person name="Alteio L."/>
            <person name="Goudeau D."/>
            <person name="Ryan E.M."/>
            <person name="Malmstrom R.R."/>
            <person name="Blanchard J."/>
            <person name="Woyke T."/>
        </authorList>
    </citation>
    <scope>NUCLEOTIDE SEQUENCE</scope>
    <source>
        <strain evidence="2">TEV1</strain>
    </source>
</reference>
<dbReference type="EMBL" id="MK071981">
    <property type="protein sequence ID" value="AYV75772.1"/>
    <property type="molecule type" value="Genomic_DNA"/>
</dbReference>
<protein>
    <submittedName>
        <fullName evidence="2">Uncharacterized protein</fullName>
    </submittedName>
</protein>
<feature type="compositionally biased region" description="Basic residues" evidence="1">
    <location>
        <begin position="284"/>
        <end position="294"/>
    </location>
</feature>